<feature type="region of interest" description="Disordered" evidence="1">
    <location>
        <begin position="24"/>
        <end position="67"/>
    </location>
</feature>
<dbReference type="CDD" id="cd12148">
    <property type="entry name" value="fungal_TF_MHR"/>
    <property type="match status" value="1"/>
</dbReference>
<dbReference type="InterPro" id="IPR053230">
    <property type="entry name" value="Trans_reg_galc"/>
</dbReference>
<dbReference type="PANTHER" id="PTHR47654:SF3">
    <property type="entry name" value="ZN(II)2CYS6 TRANSCRIPTION FACTOR (EUROFUNG)"/>
    <property type="match status" value="1"/>
</dbReference>
<dbReference type="AlphaFoldDB" id="A0A9W9TUJ5"/>
<dbReference type="RefSeq" id="XP_056504752.1">
    <property type="nucleotide sequence ID" value="XM_056638995.1"/>
</dbReference>
<name>A0A9W9TUJ5_PENCI</name>
<dbReference type="OrthoDB" id="4368382at2759"/>
<reference evidence="2" key="1">
    <citation type="submission" date="2022-11" db="EMBL/GenBank/DDBJ databases">
        <authorList>
            <person name="Petersen C."/>
        </authorList>
    </citation>
    <scope>NUCLEOTIDE SEQUENCE</scope>
    <source>
        <strain evidence="2">IBT 23319</strain>
    </source>
</reference>
<dbReference type="GeneID" id="81378162"/>
<proteinExistence type="predicted"/>
<gene>
    <name evidence="2" type="ORF">N7469_000075</name>
</gene>
<organism evidence="2 3">
    <name type="scientific">Penicillium citrinum</name>
    <dbReference type="NCBI Taxonomy" id="5077"/>
    <lineage>
        <taxon>Eukaryota</taxon>
        <taxon>Fungi</taxon>
        <taxon>Dikarya</taxon>
        <taxon>Ascomycota</taxon>
        <taxon>Pezizomycotina</taxon>
        <taxon>Eurotiomycetes</taxon>
        <taxon>Eurotiomycetidae</taxon>
        <taxon>Eurotiales</taxon>
        <taxon>Aspergillaceae</taxon>
        <taxon>Penicillium</taxon>
    </lineage>
</organism>
<dbReference type="Proteomes" id="UP001147733">
    <property type="component" value="Unassembled WGS sequence"/>
</dbReference>
<dbReference type="EMBL" id="JAPQKT010000001">
    <property type="protein sequence ID" value="KAJ5241748.1"/>
    <property type="molecule type" value="Genomic_DNA"/>
</dbReference>
<sequence>MSSRLSIGSLEGIDRVDEDINLTRSSRATGYMGKSSEVTWLQRSQGEAEQSDPTQAAKSKRSQNAKPVGGEAIHTMNYHLDDQSLTVAAPVQSYGLPSTQVANHLFNDYMDTVDPSFPIIDRNLLHTQYSTFFDSATWPCDKWLAILNAIFAIAAKHAHLTGAPWRGDSQDHLIFLTRARALGMSEDVLFDKPDLRQIQLEGLIAFYLLSSGQVNRHVSPHGVLQFVAVSDAPAARSELWL</sequence>
<reference evidence="2" key="2">
    <citation type="journal article" date="2023" name="IMA Fungus">
        <title>Comparative genomic study of the Penicillium genus elucidates a diverse pangenome and 15 lateral gene transfer events.</title>
        <authorList>
            <person name="Petersen C."/>
            <person name="Sorensen T."/>
            <person name="Nielsen M.R."/>
            <person name="Sondergaard T.E."/>
            <person name="Sorensen J.L."/>
            <person name="Fitzpatrick D.A."/>
            <person name="Frisvad J.C."/>
            <person name="Nielsen K.L."/>
        </authorList>
    </citation>
    <scope>NUCLEOTIDE SEQUENCE</scope>
    <source>
        <strain evidence="2">IBT 23319</strain>
    </source>
</reference>
<accession>A0A9W9TUJ5</accession>
<evidence type="ECO:0000313" key="2">
    <source>
        <dbReference type="EMBL" id="KAJ5241748.1"/>
    </source>
</evidence>
<keyword evidence="3" id="KW-1185">Reference proteome</keyword>
<evidence type="ECO:0000256" key="1">
    <source>
        <dbReference type="SAM" id="MobiDB-lite"/>
    </source>
</evidence>
<comment type="caution">
    <text evidence="2">The sequence shown here is derived from an EMBL/GenBank/DDBJ whole genome shotgun (WGS) entry which is preliminary data.</text>
</comment>
<evidence type="ECO:0000313" key="3">
    <source>
        <dbReference type="Proteomes" id="UP001147733"/>
    </source>
</evidence>
<protein>
    <submittedName>
        <fullName evidence="2">C6 transcription factor</fullName>
    </submittedName>
</protein>
<dbReference type="PANTHER" id="PTHR47654">
    <property type="entry name" value="ZN(II)2CYS6 TRANSCRIPTION FACTOR (EUROFUNG)-RELATED"/>
    <property type="match status" value="1"/>
</dbReference>
<feature type="compositionally biased region" description="Polar residues" evidence="1">
    <location>
        <begin position="36"/>
        <end position="57"/>
    </location>
</feature>